<dbReference type="SUPFAM" id="SSF88713">
    <property type="entry name" value="Glycoside hydrolase/deacetylase"/>
    <property type="match status" value="1"/>
</dbReference>
<dbReference type="Gene3D" id="2.60.40.2220">
    <property type="match status" value="1"/>
</dbReference>
<sequence length="883" mass="98721">MREASLEEQFMRPLDTIYVVFKTHVDLGFTDLPSNIVKQYTQDMAKDVLTICEGTKHFEPGHRFVWTVPSWVLDETLIHAEDGIRERIEQLVVEGQLSWHGLPFTTHTEFCGLEEWIRGLYMSARLGKKFGKKVISAKMTDVPGHTWMLPSLLKGAGIEFLHIGVNACSQPVEVPRLFNWEGPDGKQVLTFYSKGEYGTSLLPPDDWEYPVWMALLQTHDNIGPQDSKVVTELLETVKASYPNTRVVIGTMDDFAADFLSRGYTDIPVVRKDLADTWIHGIGSYPQEVSEVRSLRSETTTLEAMAALQQWEQGEATGAFGADIDKAYRESLLFGEHTWGHDVKLLLIPGRNSMRAFTKEDIARDREAFPETYDKIELSWDEKRAYVKMAREAAERITPFQSGAIQGESPVIGIFNPSSWARTNELVRLDNVSGGRLVDLNTGDSLSVQASGEVRIPLLEPCGYRTYTYEPQTVSGAGEAAVAIARTEDGKAVLENAHLRIEVDAATGEIRRLFDKARGKEWAAHGVPFGVYEYDVYGKEEILQFVKDYAYDLMDWYVNDFGKPGYPRIGHQQFGLKLDSLETANDAASGTIRLTFSTPAASRTEFGNAQSVAILLKLEPDQAFFDYTLELNDKAATAFAEAGFVGFHLQAGEPGYRFQKLGAVVNPTQDIVRGANHRLHCGDGWVDVTDGGAGLAVLAKDTPLFSIGEKGVFTYSKSYQPERPSLYFNLFNNQWGTNFPQWMADSYTYNFRIVLHQGDWQQGEIWKQLEQWSHPVKTVRGFQGSAARSSLLTAGTEGIVMLAFKAAEDGNGYVLRLQNAWNEPHHAELAFACELASAHACNLLEEPEAQLDVHAEAASRLTVKLAPKEILTIKLQFIEHNNRG</sequence>
<dbReference type="SUPFAM" id="SSF74650">
    <property type="entry name" value="Galactose mutarotase-like"/>
    <property type="match status" value="2"/>
</dbReference>
<dbReference type="Proteomes" id="UP000618579">
    <property type="component" value="Unassembled WGS sequence"/>
</dbReference>
<dbReference type="InterPro" id="IPR000602">
    <property type="entry name" value="Glyco_hydro_38_N"/>
</dbReference>
<reference evidence="3 4" key="1">
    <citation type="submission" date="2019-10" db="EMBL/GenBank/DDBJ databases">
        <title>Description of Paenibacillus pedi sp. nov.</title>
        <authorList>
            <person name="Carlier A."/>
            <person name="Qi S."/>
        </authorList>
    </citation>
    <scope>NUCLEOTIDE SEQUENCE [LARGE SCALE GENOMIC DNA]</scope>
    <source>
        <strain evidence="3 4">LMG 31457</strain>
    </source>
</reference>
<comment type="caution">
    <text evidence="3">The sequence shown here is derived from an EMBL/GenBank/DDBJ whole genome shotgun (WGS) entry which is preliminary data.</text>
</comment>
<dbReference type="InterPro" id="IPR011330">
    <property type="entry name" value="Glyco_hydro/deAcase_b/a-brl"/>
</dbReference>
<dbReference type="CDD" id="cd10791">
    <property type="entry name" value="GH38N_AMII_like_1"/>
    <property type="match status" value="1"/>
</dbReference>
<gene>
    <name evidence="3" type="ORF">GC097_11495</name>
</gene>
<dbReference type="Gene3D" id="3.20.110.10">
    <property type="entry name" value="Glycoside hydrolase 38, N terminal domain"/>
    <property type="match status" value="1"/>
</dbReference>
<evidence type="ECO:0000313" key="4">
    <source>
        <dbReference type="Proteomes" id="UP000618579"/>
    </source>
</evidence>
<dbReference type="EMBL" id="WHNZ01000022">
    <property type="protein sequence ID" value="NOV00641.1"/>
    <property type="molecule type" value="Genomic_DNA"/>
</dbReference>
<name>A0ABX1ZLD7_9BACL</name>
<dbReference type="InterPro" id="IPR032482">
    <property type="entry name" value="DUF5054"/>
</dbReference>
<dbReference type="Pfam" id="PF16477">
    <property type="entry name" value="DUF5054"/>
    <property type="match status" value="2"/>
</dbReference>
<accession>A0ABX1ZLD7</accession>
<dbReference type="InterPro" id="IPR011013">
    <property type="entry name" value="Gal_mutarotase_sf_dom"/>
</dbReference>
<evidence type="ECO:0000313" key="3">
    <source>
        <dbReference type="EMBL" id="NOV00641.1"/>
    </source>
</evidence>
<proteinExistence type="predicted"/>
<organism evidence="3 4">
    <name type="scientific">Paenibacillus planticolens</name>
    <dbReference type="NCBI Taxonomy" id="2654976"/>
    <lineage>
        <taxon>Bacteria</taxon>
        <taxon>Bacillati</taxon>
        <taxon>Bacillota</taxon>
        <taxon>Bacilli</taxon>
        <taxon>Bacillales</taxon>
        <taxon>Paenibacillaceae</taxon>
        <taxon>Paenibacillus</taxon>
    </lineage>
</organism>
<dbReference type="PANTHER" id="PTHR46017">
    <property type="entry name" value="ALPHA-MANNOSIDASE 2C1"/>
    <property type="match status" value="1"/>
</dbReference>
<evidence type="ECO:0000259" key="1">
    <source>
        <dbReference type="Pfam" id="PF01074"/>
    </source>
</evidence>
<dbReference type="Pfam" id="PF01074">
    <property type="entry name" value="Glyco_hydro_38N"/>
    <property type="match status" value="1"/>
</dbReference>
<dbReference type="InterPro" id="IPR041147">
    <property type="entry name" value="GH38_C"/>
</dbReference>
<dbReference type="Pfam" id="PF17677">
    <property type="entry name" value="Glyco_hydro38C2"/>
    <property type="match status" value="1"/>
</dbReference>
<keyword evidence="4" id="KW-1185">Reference proteome</keyword>
<evidence type="ECO:0000259" key="2">
    <source>
        <dbReference type="Pfam" id="PF17677"/>
    </source>
</evidence>
<protein>
    <submittedName>
        <fullName evidence="3">DUF5054 domain-containing protein</fullName>
    </submittedName>
</protein>
<feature type="domain" description="Glycoside hydrolase family 38 N-terminal" evidence="1">
    <location>
        <begin position="16"/>
        <end position="203"/>
    </location>
</feature>
<dbReference type="Gene3D" id="2.70.98.30">
    <property type="entry name" value="Golgi alpha-mannosidase II, domain 4"/>
    <property type="match status" value="1"/>
</dbReference>
<dbReference type="InterPro" id="IPR027291">
    <property type="entry name" value="Glyco_hydro_38_N_sf"/>
</dbReference>
<dbReference type="PANTHER" id="PTHR46017:SF1">
    <property type="entry name" value="ALPHA-MANNOSIDASE 2C1"/>
    <property type="match status" value="1"/>
</dbReference>
<feature type="domain" description="Glycosyl hydrolases family 38 C-terminal" evidence="2">
    <location>
        <begin position="798"/>
        <end position="872"/>
    </location>
</feature>